<comment type="caution">
    <text evidence="18">The sequence shown here is derived from an EMBL/GenBank/DDBJ whole genome shotgun (WGS) entry which is preliminary data.</text>
</comment>
<dbReference type="GO" id="GO:0004160">
    <property type="term" value="F:dihydroxy-acid dehydratase activity"/>
    <property type="evidence" value="ECO:0007669"/>
    <property type="project" value="UniProtKB-UniRule"/>
</dbReference>
<proteinExistence type="inferred from homology"/>
<evidence type="ECO:0000313" key="18">
    <source>
        <dbReference type="EMBL" id="OIN96183.1"/>
    </source>
</evidence>
<dbReference type="InterPro" id="IPR042096">
    <property type="entry name" value="Dihydro-acid_dehy_C"/>
</dbReference>
<dbReference type="GO" id="GO:0051537">
    <property type="term" value="F:2 iron, 2 sulfur cluster binding"/>
    <property type="evidence" value="ECO:0007669"/>
    <property type="project" value="UniProtKB-UniRule"/>
</dbReference>
<keyword evidence="5 15" id="KW-0479">Metal-binding</keyword>
<dbReference type="GO" id="GO:0005829">
    <property type="term" value="C:cytosol"/>
    <property type="evidence" value="ECO:0007669"/>
    <property type="project" value="TreeGrafter"/>
</dbReference>
<evidence type="ECO:0000256" key="14">
    <source>
        <dbReference type="ARBA" id="ARBA00029490"/>
    </source>
</evidence>
<evidence type="ECO:0000256" key="2">
    <source>
        <dbReference type="ARBA" id="ARBA00006486"/>
    </source>
</evidence>
<dbReference type="PANTHER" id="PTHR43661">
    <property type="entry name" value="D-XYLONATE DEHYDRATASE"/>
    <property type="match status" value="1"/>
</dbReference>
<dbReference type="GO" id="GO:0009099">
    <property type="term" value="P:L-valine biosynthetic process"/>
    <property type="evidence" value="ECO:0007669"/>
    <property type="project" value="UniProtKB-UniRule"/>
</dbReference>
<feature type="binding site" description="via carbamate group" evidence="15">
    <location>
        <position position="121"/>
    </location>
    <ligand>
        <name>Mg(2+)</name>
        <dbReference type="ChEBI" id="CHEBI:18420"/>
    </ligand>
</feature>
<dbReference type="Gene3D" id="3.50.30.80">
    <property type="entry name" value="IlvD/EDD C-terminal domain-like"/>
    <property type="match status" value="1"/>
</dbReference>
<keyword evidence="3 15" id="KW-0028">Amino-acid biosynthesis</keyword>
<evidence type="ECO:0000256" key="13">
    <source>
        <dbReference type="ARBA" id="ARBA00029437"/>
    </source>
</evidence>
<evidence type="ECO:0000256" key="11">
    <source>
        <dbReference type="ARBA" id="ARBA00029304"/>
    </source>
</evidence>
<evidence type="ECO:0000256" key="5">
    <source>
        <dbReference type="ARBA" id="ARBA00022723"/>
    </source>
</evidence>
<dbReference type="EMBL" id="MNUO01000108">
    <property type="protein sequence ID" value="OIN96183.1"/>
    <property type="molecule type" value="Genomic_DNA"/>
</dbReference>
<dbReference type="Proteomes" id="UP000182278">
    <property type="component" value="Unassembled WGS sequence"/>
</dbReference>
<evidence type="ECO:0000259" key="16">
    <source>
        <dbReference type="Pfam" id="PF00920"/>
    </source>
</evidence>
<dbReference type="HAMAP" id="MF_00012">
    <property type="entry name" value="IlvD"/>
    <property type="match status" value="1"/>
</dbReference>
<accession>A0A1J4SA17</accession>
<evidence type="ECO:0000313" key="19">
    <source>
        <dbReference type="Proteomes" id="UP000182278"/>
    </source>
</evidence>
<dbReference type="InterPro" id="IPR037237">
    <property type="entry name" value="IlvD/EDD_N"/>
</dbReference>
<dbReference type="PANTHER" id="PTHR43661:SF3">
    <property type="entry name" value="D-XYLONATE DEHYDRATASE YAGF-RELATED"/>
    <property type="match status" value="1"/>
</dbReference>
<comment type="subunit">
    <text evidence="15">Homodimer.</text>
</comment>
<dbReference type="STRING" id="1817893.AUJ66_07035"/>
<dbReference type="InterPro" id="IPR020558">
    <property type="entry name" value="DiOHA_6PGluconate_deHydtase_CS"/>
</dbReference>
<keyword evidence="7 15" id="KW-0408">Iron</keyword>
<evidence type="ECO:0000256" key="4">
    <source>
        <dbReference type="ARBA" id="ARBA00022714"/>
    </source>
</evidence>
<comment type="cofactor">
    <cofactor evidence="15">
        <name>[2Fe-2S] cluster</name>
        <dbReference type="ChEBI" id="CHEBI:190135"/>
    </cofactor>
    <text evidence="15">Binds 1 [2Fe-2S] cluster per subunit. This cluster acts as a Lewis acid cofactor.</text>
</comment>
<keyword evidence="10 15" id="KW-0100">Branched-chain amino acid biosynthesis</keyword>
<feature type="binding site" evidence="15">
    <location>
        <position position="78"/>
    </location>
    <ligand>
        <name>Mg(2+)</name>
        <dbReference type="ChEBI" id="CHEBI:18420"/>
    </ligand>
</feature>
<keyword evidence="8 15" id="KW-0411">Iron-sulfur</keyword>
<protein>
    <recommendedName>
        <fullName evidence="14 15">Dihydroxy-acid dehydratase</fullName>
        <shortName evidence="15">DAD</shortName>
        <ecNumber evidence="14 15">4.2.1.9</ecNumber>
    </recommendedName>
</protein>
<dbReference type="SUPFAM" id="SSF143975">
    <property type="entry name" value="IlvD/EDD N-terminal domain-like"/>
    <property type="match status" value="1"/>
</dbReference>
<feature type="modified residue" description="N6-carboxylysine" evidence="15">
    <location>
        <position position="121"/>
    </location>
</feature>
<evidence type="ECO:0000256" key="10">
    <source>
        <dbReference type="ARBA" id="ARBA00023304"/>
    </source>
</evidence>
<dbReference type="NCBIfam" id="TIGR00110">
    <property type="entry name" value="ilvD"/>
    <property type="match status" value="1"/>
</dbReference>
<evidence type="ECO:0000256" key="15">
    <source>
        <dbReference type="HAMAP-Rule" id="MF_00012"/>
    </source>
</evidence>
<comment type="catalytic activity">
    <reaction evidence="11">
        <text>(2R)-2,3-dihydroxy-3-methylbutanoate = 3-methyl-2-oxobutanoate + H2O</text>
        <dbReference type="Rhea" id="RHEA:24809"/>
        <dbReference type="ChEBI" id="CHEBI:11851"/>
        <dbReference type="ChEBI" id="CHEBI:15377"/>
        <dbReference type="ChEBI" id="CHEBI:49072"/>
        <dbReference type="EC" id="4.2.1.9"/>
    </reaction>
    <physiologicalReaction direction="left-to-right" evidence="11">
        <dbReference type="Rhea" id="RHEA:24810"/>
    </physiologicalReaction>
</comment>
<dbReference type="UniPathway" id="UPA00047">
    <property type="reaction ID" value="UER00057"/>
</dbReference>
<evidence type="ECO:0000256" key="12">
    <source>
        <dbReference type="ARBA" id="ARBA00029436"/>
    </source>
</evidence>
<evidence type="ECO:0000256" key="8">
    <source>
        <dbReference type="ARBA" id="ARBA00023014"/>
    </source>
</evidence>
<dbReference type="UniPathway" id="UPA00049">
    <property type="reaction ID" value="UER00061"/>
</dbReference>
<feature type="active site" description="Proton acceptor" evidence="15">
    <location>
        <position position="467"/>
    </location>
</feature>
<dbReference type="SUPFAM" id="SSF52016">
    <property type="entry name" value="LeuD/IlvD-like"/>
    <property type="match status" value="1"/>
</dbReference>
<evidence type="ECO:0000256" key="7">
    <source>
        <dbReference type="ARBA" id="ARBA00023004"/>
    </source>
</evidence>
<comment type="caution">
    <text evidence="15">Lacks conserved residue(s) required for the propagation of feature annotation.</text>
</comment>
<feature type="domain" description="Dihydroxy-acid/6-phosphogluconate dehydratase C-terminal" evidence="17">
    <location>
        <begin position="357"/>
        <end position="540"/>
    </location>
</feature>
<dbReference type="Pfam" id="PF00920">
    <property type="entry name" value="ILVD_EDD_N"/>
    <property type="match status" value="1"/>
</dbReference>
<keyword evidence="9 15" id="KW-0456">Lyase</keyword>
<comment type="catalytic activity">
    <reaction evidence="15">
        <text>(2R,3R)-2,3-dihydroxy-3-methylpentanoate = (S)-3-methyl-2-oxopentanoate + H2O</text>
        <dbReference type="Rhea" id="RHEA:27694"/>
        <dbReference type="ChEBI" id="CHEBI:15377"/>
        <dbReference type="ChEBI" id="CHEBI:35146"/>
        <dbReference type="ChEBI" id="CHEBI:49258"/>
        <dbReference type="EC" id="4.2.1.9"/>
    </reaction>
</comment>
<comment type="cofactor">
    <cofactor evidence="1 15">
        <name>Mg(2+)</name>
        <dbReference type="ChEBI" id="CHEBI:18420"/>
    </cofactor>
</comment>
<sequence>MRSDTIKKGVERVPHRGLLYATGLSKEDFRKPFIGIASSFTDIVPGHTGMRELERFIERGISAAGGVPFIFGIPAICDGIAMGHKGMNYSLPLRELIADTIESVANAHCFDGLVLLTNCDKITPGCLIAAARLNIPAIIITAGPMLCGRYKGTVRLDLVHDTFEAVGRAKAGKITQEELDTLEIEACPGFGSCQGLYTANTMACLTETMGMSVTGCATALAVSAKKRRIAFESGKKVVELIKKKVTAKKILTENALLNAIRVDMALGGSTNTILHLTRLARELEIDLPLKLFDIISRSTPHIVNLRPGGEYFLEDLEYAGGIPAILNVLKNDLKSSLTVNGKNILEIAKEGEVFDSEVIHKKSNPYHKEGGVAILFGNLAPGGAVVKQIAVSPKMRRFTGRAHIFNSEEEAMRGAMNKKIKKGEVIVIRYEGEKGAPGMPEMLSLTAFLTGMGMGESVALITDGRFSGGTRGPCIGHIAPEAAVGGPIAIVKDGDIIHIDIDRRRIELKLSDAEIKLRLAKWKPPLPRVKTGYLAKYAKLL</sequence>
<comment type="similarity">
    <text evidence="2 15">Belongs to the IlvD/Edd family.</text>
</comment>
<dbReference type="AlphaFoldDB" id="A0A1J4SA17"/>
<evidence type="ECO:0000256" key="3">
    <source>
        <dbReference type="ARBA" id="ARBA00022605"/>
    </source>
</evidence>
<comment type="function">
    <text evidence="15">Functions in the biosynthesis of branched-chain amino acids. Catalyzes the dehydration of (2R,3R)-2,3-dihydroxy-3-methylpentanoate (2,3-dihydroxy-3-methylvalerate) into 2-oxo-3-methylpentanoate (2-oxo-3-methylvalerate) and of (2R)-2,3-dihydroxy-3-methylbutanoate (2,3-dihydroxyisovalerate) into 2-oxo-3-methylbutanoate (2-oxoisovalerate), the penultimate precursor to L-isoleucine and L-valine, respectively.</text>
</comment>
<keyword evidence="4 15" id="KW-0001">2Fe-2S</keyword>
<dbReference type="InterPro" id="IPR000581">
    <property type="entry name" value="ILV_EDD_N"/>
</dbReference>
<keyword evidence="6 15" id="KW-0460">Magnesium</keyword>
<dbReference type="PROSITE" id="PS00887">
    <property type="entry name" value="ILVD_EDD_2"/>
    <property type="match status" value="1"/>
</dbReference>
<dbReference type="NCBIfam" id="NF002068">
    <property type="entry name" value="PRK00911.1"/>
    <property type="match status" value="1"/>
</dbReference>
<evidence type="ECO:0000256" key="9">
    <source>
        <dbReference type="ARBA" id="ARBA00023239"/>
    </source>
</evidence>
<feature type="domain" description="Dihydroxy-acid/6-phosphogluconate dehydratase N-terminal" evidence="16">
    <location>
        <begin position="31"/>
        <end position="345"/>
    </location>
</feature>
<evidence type="ECO:0000259" key="17">
    <source>
        <dbReference type="Pfam" id="PF24877"/>
    </source>
</evidence>
<gene>
    <name evidence="15" type="primary">ilvD</name>
    <name evidence="18" type="ORF">AUJ66_07035</name>
</gene>
<dbReference type="EC" id="4.2.1.9" evidence="14 15"/>
<evidence type="ECO:0000256" key="6">
    <source>
        <dbReference type="ARBA" id="ARBA00022842"/>
    </source>
</evidence>
<dbReference type="InterPro" id="IPR004404">
    <property type="entry name" value="DihydroxyA_deHydtase"/>
</dbReference>
<name>A0A1J4SA17_9BACT</name>
<evidence type="ECO:0000256" key="1">
    <source>
        <dbReference type="ARBA" id="ARBA00001946"/>
    </source>
</evidence>
<comment type="pathway">
    <text evidence="12 15">Amino-acid biosynthesis; L-valine biosynthesis; L-valine from pyruvate: step 3/4.</text>
</comment>
<comment type="pathway">
    <text evidence="13 15">Amino-acid biosynthesis; L-isoleucine biosynthesis; L-isoleucine from 2-oxobutanoate: step 3/4.</text>
</comment>
<dbReference type="GO" id="GO:0000287">
    <property type="term" value="F:magnesium ion binding"/>
    <property type="evidence" value="ECO:0007669"/>
    <property type="project" value="UniProtKB-UniRule"/>
</dbReference>
<dbReference type="Pfam" id="PF24877">
    <property type="entry name" value="ILV_EDD_C"/>
    <property type="match status" value="1"/>
</dbReference>
<dbReference type="GO" id="GO:0009097">
    <property type="term" value="P:isoleucine biosynthetic process"/>
    <property type="evidence" value="ECO:0007669"/>
    <property type="project" value="UniProtKB-UniRule"/>
</dbReference>
<feature type="binding site" evidence="15">
    <location>
        <position position="441"/>
    </location>
    <ligand>
        <name>Mg(2+)</name>
        <dbReference type="ChEBI" id="CHEBI:18420"/>
    </ligand>
</feature>
<reference evidence="18 19" key="1">
    <citation type="journal article" date="2016" name="Environ. Microbiol.">
        <title>Genomic resolution of a cold subsurface aquifer community provides metabolic insights for novel microbes adapted to high CO concentrations.</title>
        <authorList>
            <person name="Probst A.J."/>
            <person name="Castelle C.J."/>
            <person name="Singh A."/>
            <person name="Brown C.T."/>
            <person name="Anantharaman K."/>
            <person name="Sharon I."/>
            <person name="Hug L.A."/>
            <person name="Burstein D."/>
            <person name="Emerson J.B."/>
            <person name="Thomas B.C."/>
            <person name="Banfield J.F."/>
        </authorList>
    </citation>
    <scope>NUCLEOTIDE SEQUENCE [LARGE SCALE GENOMIC DNA]</scope>
    <source>
        <strain evidence="18">CG1_02_38_46</strain>
    </source>
</reference>
<dbReference type="FunFam" id="3.50.30.80:FF:000001">
    <property type="entry name" value="Dihydroxy-acid dehydratase"/>
    <property type="match status" value="1"/>
</dbReference>
<dbReference type="InterPro" id="IPR056740">
    <property type="entry name" value="ILV_EDD_C"/>
</dbReference>
<feature type="binding site" evidence="15">
    <location>
        <position position="120"/>
    </location>
    <ligand>
        <name>Mg(2+)</name>
        <dbReference type="ChEBI" id="CHEBI:18420"/>
    </ligand>
</feature>
<dbReference type="PROSITE" id="PS00886">
    <property type="entry name" value="ILVD_EDD_1"/>
    <property type="match status" value="1"/>
</dbReference>
<organism evidence="18 19">
    <name type="scientific">Candidatus Desantisbacteria bacterium CG1_02_38_46</name>
    <dbReference type="NCBI Taxonomy" id="1817893"/>
    <lineage>
        <taxon>Bacteria</taxon>
        <taxon>Candidatus Desantisiibacteriota</taxon>
    </lineage>
</organism>